<dbReference type="EMBL" id="JMSN01000117">
    <property type="protein sequence ID" value="KDN38523.1"/>
    <property type="molecule type" value="Genomic_DNA"/>
</dbReference>
<dbReference type="Proteomes" id="UP000027361">
    <property type="component" value="Unassembled WGS sequence"/>
</dbReference>
<comment type="subcellular location">
    <subcellularLocation>
        <location evidence="1">Endoplasmic reticulum membrane</location>
        <topology evidence="1">Single-pass membrane protein</topology>
        <orientation evidence="1">Cytoplasmic side</orientation>
    </subcellularLocation>
    <subcellularLocation>
        <location evidence="11">Microsome membrane</location>
        <topology evidence="11">Single-pass membrane protein</topology>
        <orientation evidence="11">Cytoplasmic side</orientation>
    </subcellularLocation>
</comment>
<dbReference type="PANTHER" id="PTHR19359">
    <property type="entry name" value="CYTOCHROME B5"/>
    <property type="match status" value="1"/>
</dbReference>
<evidence type="ECO:0000256" key="2">
    <source>
        <dbReference type="ARBA" id="ARBA00022448"/>
    </source>
</evidence>
<evidence type="ECO:0000256" key="6">
    <source>
        <dbReference type="ARBA" id="ARBA00022824"/>
    </source>
</evidence>
<dbReference type="Pfam" id="PF00173">
    <property type="entry name" value="Cyt-b5"/>
    <property type="match status" value="1"/>
</dbReference>
<evidence type="ECO:0000256" key="7">
    <source>
        <dbReference type="ARBA" id="ARBA00022848"/>
    </source>
</evidence>
<dbReference type="PANTHER" id="PTHR19359:SF150">
    <property type="entry name" value="CYTOCHROME B5"/>
    <property type="match status" value="1"/>
</dbReference>
<evidence type="ECO:0000256" key="8">
    <source>
        <dbReference type="ARBA" id="ARBA00022982"/>
    </source>
</evidence>
<comment type="similarity">
    <text evidence="12 13">Belongs to the cytochrome b5 family.</text>
</comment>
<dbReference type="InterPro" id="IPR018506">
    <property type="entry name" value="Cyt_B5_heme-BS"/>
</dbReference>
<evidence type="ECO:0000259" key="14">
    <source>
        <dbReference type="PROSITE" id="PS50255"/>
    </source>
</evidence>
<dbReference type="InterPro" id="IPR050668">
    <property type="entry name" value="Cytochrome_b5"/>
</dbReference>
<dbReference type="RefSeq" id="XP_013240747.1">
    <property type="nucleotide sequence ID" value="XM_013385293.1"/>
</dbReference>
<evidence type="ECO:0000256" key="12">
    <source>
        <dbReference type="ARBA" id="ARBA00038168"/>
    </source>
</evidence>
<protein>
    <submittedName>
        <fullName evidence="15">Cytochrome b5</fullName>
    </submittedName>
</protein>
<reference evidence="15 16" key="1">
    <citation type="submission" date="2014-05" db="EMBL/GenBank/DDBJ databases">
        <title>Draft genome sequence of a rare smut relative, Tilletiaria anomala UBC 951.</title>
        <authorList>
            <consortium name="DOE Joint Genome Institute"/>
            <person name="Toome M."/>
            <person name="Kuo A."/>
            <person name="Henrissat B."/>
            <person name="Lipzen A."/>
            <person name="Tritt A."/>
            <person name="Yoshinaga Y."/>
            <person name="Zane M."/>
            <person name="Barry K."/>
            <person name="Grigoriev I.V."/>
            <person name="Spatafora J.W."/>
            <person name="Aimea M.C."/>
        </authorList>
    </citation>
    <scope>NUCLEOTIDE SEQUENCE [LARGE SCALE GENOMIC DNA]</scope>
    <source>
        <strain evidence="15 16">UBC 951</strain>
    </source>
</reference>
<dbReference type="SMART" id="SM01117">
    <property type="entry name" value="Cyt-b5"/>
    <property type="match status" value="1"/>
</dbReference>
<dbReference type="STRING" id="1037660.A0A066VDZ4"/>
<proteinExistence type="inferred from homology"/>
<dbReference type="GO" id="GO:0046872">
    <property type="term" value="F:metal ion binding"/>
    <property type="evidence" value="ECO:0007669"/>
    <property type="project" value="UniProtKB-UniRule"/>
</dbReference>
<dbReference type="PRINTS" id="PR00363">
    <property type="entry name" value="CYTOCHROMEB5"/>
</dbReference>
<dbReference type="InParanoid" id="A0A066VDZ4"/>
<evidence type="ECO:0000256" key="9">
    <source>
        <dbReference type="ARBA" id="ARBA00023004"/>
    </source>
</evidence>
<comment type="caution">
    <text evidence="15">The sequence shown here is derived from an EMBL/GenBank/DDBJ whole genome shotgun (WGS) entry which is preliminary data.</text>
</comment>
<evidence type="ECO:0000256" key="4">
    <source>
        <dbReference type="ARBA" id="ARBA00022692"/>
    </source>
</evidence>
<dbReference type="AlphaFoldDB" id="A0A066VDZ4"/>
<gene>
    <name evidence="15" type="ORF">K437DRAFT_259387</name>
</gene>
<keyword evidence="8" id="KW-0249">Electron transport</keyword>
<dbReference type="FunFam" id="3.10.120.10:FF:000002">
    <property type="entry name" value="Cytochrome b5 type B"/>
    <property type="match status" value="1"/>
</dbReference>
<dbReference type="FunCoup" id="A0A066VDZ4">
    <property type="interactions" value="294"/>
</dbReference>
<evidence type="ECO:0000256" key="5">
    <source>
        <dbReference type="ARBA" id="ARBA00022723"/>
    </source>
</evidence>
<keyword evidence="5 13" id="KW-0479">Metal-binding</keyword>
<evidence type="ECO:0000256" key="10">
    <source>
        <dbReference type="ARBA" id="ARBA00023136"/>
    </source>
</evidence>
<keyword evidence="4 13" id="KW-0812">Transmembrane</keyword>
<evidence type="ECO:0000256" key="1">
    <source>
        <dbReference type="ARBA" id="ARBA00004131"/>
    </source>
</evidence>
<dbReference type="GeneID" id="25265257"/>
<dbReference type="PROSITE" id="PS00191">
    <property type="entry name" value="CYTOCHROME_B5_1"/>
    <property type="match status" value="1"/>
</dbReference>
<dbReference type="HOGENOM" id="CLU_102602_3_0_1"/>
<feature type="transmembrane region" description="Helical" evidence="13">
    <location>
        <begin position="104"/>
        <end position="123"/>
    </location>
</feature>
<dbReference type="InterPro" id="IPR036400">
    <property type="entry name" value="Cyt_B5-like_heme/steroid_sf"/>
</dbReference>
<keyword evidence="13" id="KW-1133">Transmembrane helix</keyword>
<dbReference type="GO" id="GO:0005789">
    <property type="term" value="C:endoplasmic reticulum membrane"/>
    <property type="evidence" value="ECO:0007669"/>
    <property type="project" value="UniProtKB-SubCell"/>
</dbReference>
<keyword evidence="2" id="KW-0813">Transport</keyword>
<dbReference type="InterPro" id="IPR001199">
    <property type="entry name" value="Cyt_B5-like_heme/steroid-bd"/>
</dbReference>
<feature type="domain" description="Cytochrome b5 heme-binding" evidence="14">
    <location>
        <begin position="7"/>
        <end position="83"/>
    </location>
</feature>
<keyword evidence="9 13" id="KW-0408">Iron</keyword>
<dbReference type="OrthoDB" id="260519at2759"/>
<dbReference type="SUPFAM" id="SSF55856">
    <property type="entry name" value="Cytochrome b5-like heme/steroid binding domain"/>
    <property type="match status" value="1"/>
</dbReference>
<sequence length="128" mass="13830">MSENGGTKKITLEQLQQHKDHGDLWLSIGGKVYDVSKFMDEHPGGDEVLVTEGGKDATEAFEDVGHSEDARELLGPMLVGELEGAKIAPQKPKSASVDPTAASASNPLLMFLPLVFLGLWMAYRNYAS</sequence>
<evidence type="ECO:0000313" key="15">
    <source>
        <dbReference type="EMBL" id="KDN38523.1"/>
    </source>
</evidence>
<dbReference type="PROSITE" id="PS50255">
    <property type="entry name" value="CYTOCHROME_B5_2"/>
    <property type="match status" value="1"/>
</dbReference>
<accession>A0A066VDZ4</accession>
<organism evidence="15 16">
    <name type="scientific">Tilletiaria anomala (strain ATCC 24038 / CBS 436.72 / UBC 951)</name>
    <dbReference type="NCBI Taxonomy" id="1037660"/>
    <lineage>
        <taxon>Eukaryota</taxon>
        <taxon>Fungi</taxon>
        <taxon>Dikarya</taxon>
        <taxon>Basidiomycota</taxon>
        <taxon>Ustilaginomycotina</taxon>
        <taxon>Exobasidiomycetes</taxon>
        <taxon>Georgefischeriales</taxon>
        <taxon>Tilletiariaceae</taxon>
        <taxon>Tilletiaria</taxon>
    </lineage>
</organism>
<keyword evidence="10 13" id="KW-0472">Membrane</keyword>
<evidence type="ECO:0000256" key="13">
    <source>
        <dbReference type="RuleBase" id="RU362121"/>
    </source>
</evidence>
<dbReference type="Gene3D" id="3.10.120.10">
    <property type="entry name" value="Cytochrome b5-like heme/steroid binding domain"/>
    <property type="match status" value="1"/>
</dbReference>
<keyword evidence="6" id="KW-0256">Endoplasmic reticulum</keyword>
<evidence type="ECO:0000256" key="11">
    <source>
        <dbReference type="ARBA" id="ARBA00037877"/>
    </source>
</evidence>
<keyword evidence="16" id="KW-1185">Reference proteome</keyword>
<dbReference type="OMA" id="DIMMEHA"/>
<keyword evidence="3 13" id="KW-0349">Heme</keyword>
<keyword evidence="7" id="KW-0492">Microsome</keyword>
<evidence type="ECO:0000313" key="16">
    <source>
        <dbReference type="Proteomes" id="UP000027361"/>
    </source>
</evidence>
<evidence type="ECO:0000256" key="3">
    <source>
        <dbReference type="ARBA" id="ARBA00022617"/>
    </source>
</evidence>
<name>A0A066VDZ4_TILAU</name>
<dbReference type="GO" id="GO:0020037">
    <property type="term" value="F:heme binding"/>
    <property type="evidence" value="ECO:0007669"/>
    <property type="project" value="UniProtKB-UniRule"/>
</dbReference>